<reference evidence="3" key="1">
    <citation type="journal article" date="2024" name="Antonie Van Leeuwenhoek">
        <title>Bradyrhizobium ontarionense sp. nov., a novel bacterial symbiont isolated from Aeschynomene indica (Indian jointvetch), harbours photosynthesis, nitrogen fixation and nitrous oxide (N2O) reductase genes.</title>
        <authorList>
            <person name="Bromfield E.S.P."/>
            <person name="Cloutier S."/>
        </authorList>
    </citation>
    <scope>NUCLEOTIDE SEQUENCE</scope>
    <source>
        <strain evidence="3">A19</strain>
    </source>
</reference>
<evidence type="ECO:0000313" key="4">
    <source>
        <dbReference type="Proteomes" id="UP001431010"/>
    </source>
</evidence>
<dbReference type="Proteomes" id="UP001431010">
    <property type="component" value="Chromosome"/>
</dbReference>
<keyword evidence="4" id="KW-1185">Reference proteome</keyword>
<protein>
    <recommendedName>
        <fullName evidence="5">DUF4164 domain-containing protein</fullName>
    </recommendedName>
</protein>
<feature type="compositionally biased region" description="Polar residues" evidence="2">
    <location>
        <begin position="1"/>
        <end position="12"/>
    </location>
</feature>
<sequence length="78" mass="8605">MFVVGTTNQSAEGQPETERSSMETRLKERLSQLREEFANGQAQLVQAEARVRDLRETLLRISGAIQVLSEELGENGGG</sequence>
<evidence type="ECO:0008006" key="5">
    <source>
        <dbReference type="Google" id="ProtNLM"/>
    </source>
</evidence>
<feature type="coiled-coil region" evidence="1">
    <location>
        <begin position="23"/>
        <end position="57"/>
    </location>
</feature>
<gene>
    <name evidence="3" type="ORF">LQG66_02220</name>
</gene>
<evidence type="ECO:0000256" key="1">
    <source>
        <dbReference type="SAM" id="Coils"/>
    </source>
</evidence>
<dbReference type="EMBL" id="CP088156">
    <property type="protein sequence ID" value="UFZ05161.1"/>
    <property type="molecule type" value="Genomic_DNA"/>
</dbReference>
<feature type="region of interest" description="Disordered" evidence="2">
    <location>
        <begin position="1"/>
        <end position="23"/>
    </location>
</feature>
<dbReference type="RefSeq" id="WP_231322956.1">
    <property type="nucleotide sequence ID" value="NZ_CP088156.1"/>
</dbReference>
<organism evidence="3 4">
    <name type="scientific">Bradyrhizobium ontarionense</name>
    <dbReference type="NCBI Taxonomy" id="2898149"/>
    <lineage>
        <taxon>Bacteria</taxon>
        <taxon>Pseudomonadati</taxon>
        <taxon>Pseudomonadota</taxon>
        <taxon>Alphaproteobacteria</taxon>
        <taxon>Hyphomicrobiales</taxon>
        <taxon>Nitrobacteraceae</taxon>
        <taxon>Bradyrhizobium</taxon>
    </lineage>
</organism>
<proteinExistence type="predicted"/>
<name>A0ABY3RCT3_9BRAD</name>
<keyword evidence="1" id="KW-0175">Coiled coil</keyword>
<evidence type="ECO:0000313" key="3">
    <source>
        <dbReference type="EMBL" id="UFZ05161.1"/>
    </source>
</evidence>
<accession>A0ABY3RCT3</accession>
<evidence type="ECO:0000256" key="2">
    <source>
        <dbReference type="SAM" id="MobiDB-lite"/>
    </source>
</evidence>